<sequence length="330" mass="36075">MKKILFLGFLMTLVGILTACSETSEGAGEDYPNQSIELVAAGSPGGGLDTLARAIDQGLQDADLQNQPFVIENKGGGGGNPARAYIKEQDDDPYTLLTESNRVYVNNIVGNTELDIDDVTPLARMATEYLVWVVREDSEYTEATQIIEDLKEDPKAVQFGVGTVPSNDQMNIIRPVKASGIDASSVEIVAFDSGGDLMTQLLGGHIDVISTGISEAIEQREAGKVRILAVSSPEPLSGDFSDVPTWNSLGIDVEILHWRGLFGPPNMPQSAIDYWDEKMSELVETEEWQAILDKYKWFDAYADSETFKQALEEEKQTMSDLLSEIGLAEE</sequence>
<reference evidence="3 4" key="1">
    <citation type="submission" date="2016-10" db="EMBL/GenBank/DDBJ databases">
        <authorList>
            <person name="de Groot N.N."/>
        </authorList>
    </citation>
    <scope>NUCLEOTIDE SEQUENCE [LARGE SCALE GENOMIC DNA]</scope>
    <source>
        <strain evidence="3 4">CGMCC 1.3442</strain>
    </source>
</reference>
<dbReference type="AlphaFoldDB" id="A0A1H0BNL4"/>
<keyword evidence="4" id="KW-1185">Reference proteome</keyword>
<dbReference type="PANTHER" id="PTHR42928">
    <property type="entry name" value="TRICARBOXYLATE-BINDING PROTEIN"/>
    <property type="match status" value="1"/>
</dbReference>
<dbReference type="Gene3D" id="3.40.190.10">
    <property type="entry name" value="Periplasmic binding protein-like II"/>
    <property type="match status" value="1"/>
</dbReference>
<organism evidence="3 4">
    <name type="scientific">Tenuibacillus multivorans</name>
    <dbReference type="NCBI Taxonomy" id="237069"/>
    <lineage>
        <taxon>Bacteria</taxon>
        <taxon>Bacillati</taxon>
        <taxon>Bacillota</taxon>
        <taxon>Bacilli</taxon>
        <taxon>Bacillales</taxon>
        <taxon>Bacillaceae</taxon>
        <taxon>Tenuibacillus</taxon>
    </lineage>
</organism>
<dbReference type="Gene3D" id="3.40.190.150">
    <property type="entry name" value="Bordetella uptake gene, domain 1"/>
    <property type="match status" value="1"/>
</dbReference>
<gene>
    <name evidence="3" type="ORF">SAMN05216498_2325</name>
</gene>
<dbReference type="RefSeq" id="WP_093856751.1">
    <property type="nucleotide sequence ID" value="NZ_BJVZ01000008.1"/>
</dbReference>
<proteinExistence type="inferred from homology"/>
<protein>
    <submittedName>
        <fullName evidence="3">Putative tricarboxylic transport membrane protein</fullName>
    </submittedName>
</protein>
<name>A0A1H0BNL4_9BACI</name>
<dbReference type="InterPro" id="IPR005064">
    <property type="entry name" value="BUG"/>
</dbReference>
<evidence type="ECO:0000313" key="4">
    <source>
        <dbReference type="Proteomes" id="UP000199334"/>
    </source>
</evidence>
<dbReference type="SUPFAM" id="SSF53850">
    <property type="entry name" value="Periplasmic binding protein-like II"/>
    <property type="match status" value="1"/>
</dbReference>
<feature type="chain" id="PRO_5039134113" evidence="2">
    <location>
        <begin position="20"/>
        <end position="330"/>
    </location>
</feature>
<dbReference type="Proteomes" id="UP000199334">
    <property type="component" value="Unassembled WGS sequence"/>
</dbReference>
<dbReference type="Pfam" id="PF03401">
    <property type="entry name" value="TctC"/>
    <property type="match status" value="1"/>
</dbReference>
<dbReference type="STRING" id="237069.SAMN05216498_2325"/>
<evidence type="ECO:0000313" key="3">
    <source>
        <dbReference type="EMBL" id="SDN47240.1"/>
    </source>
</evidence>
<dbReference type="PANTHER" id="PTHR42928:SF3">
    <property type="entry name" value="UPF0065 PROTEIN YFLP"/>
    <property type="match status" value="1"/>
</dbReference>
<dbReference type="InterPro" id="IPR042100">
    <property type="entry name" value="Bug_dom1"/>
</dbReference>
<evidence type="ECO:0000256" key="1">
    <source>
        <dbReference type="ARBA" id="ARBA00006987"/>
    </source>
</evidence>
<feature type="signal peptide" evidence="2">
    <location>
        <begin position="1"/>
        <end position="19"/>
    </location>
</feature>
<dbReference type="PROSITE" id="PS51257">
    <property type="entry name" value="PROKAR_LIPOPROTEIN"/>
    <property type="match status" value="1"/>
</dbReference>
<comment type="similarity">
    <text evidence="1">Belongs to the UPF0065 (bug) family.</text>
</comment>
<keyword evidence="2" id="KW-0732">Signal</keyword>
<evidence type="ECO:0000256" key="2">
    <source>
        <dbReference type="SAM" id="SignalP"/>
    </source>
</evidence>
<dbReference type="CDD" id="cd07012">
    <property type="entry name" value="PBP2_Bug_TTT"/>
    <property type="match status" value="1"/>
</dbReference>
<accession>A0A1H0BNL4</accession>
<dbReference type="OrthoDB" id="9780943at2"/>
<dbReference type="EMBL" id="FNIG01000005">
    <property type="protein sequence ID" value="SDN47240.1"/>
    <property type="molecule type" value="Genomic_DNA"/>
</dbReference>
<dbReference type="PIRSF" id="PIRSF017082">
    <property type="entry name" value="YflP"/>
    <property type="match status" value="1"/>
</dbReference>